<comment type="caution">
    <text evidence="2">The sequence shown here is derived from an EMBL/GenBank/DDBJ whole genome shotgun (WGS) entry which is preliminary data.</text>
</comment>
<evidence type="ECO:0000313" key="3">
    <source>
        <dbReference type="Proteomes" id="UP000001340"/>
    </source>
</evidence>
<accession>A0A0E2D565</accession>
<organism evidence="2 3">
    <name type="scientific">Leptospira interrogans str. UI 12758</name>
    <dbReference type="NCBI Taxonomy" id="1049938"/>
    <lineage>
        <taxon>Bacteria</taxon>
        <taxon>Pseudomonadati</taxon>
        <taxon>Spirochaetota</taxon>
        <taxon>Spirochaetia</taxon>
        <taxon>Leptospirales</taxon>
        <taxon>Leptospiraceae</taxon>
        <taxon>Leptospira</taxon>
    </lineage>
</organism>
<protein>
    <submittedName>
        <fullName evidence="2">SH3 domain protein</fullName>
    </submittedName>
</protein>
<proteinExistence type="predicted"/>
<sequence length="290" mass="32733">MRNLELRISLIFLLVALNCGGTAPIQKDSASSPSNFSETGLYGYVRGGSVNVRLEGKLASDKIGMLKKSEVVKIESVSPAKEDIQNDSEYWYKIKSKSGLSGWVYGKFLMLYDHSPLTEKEYMALFVKKLYPGETMKKVAPGEYTVKSPYNFSFNVRISLEDGVIEVHRNAKEEFHAENVTEVYLLLKEYPKHIFSTSGYSTISVMNSNDCFASIVNGMRLKLFDKASEKKSNQTDGTHSVYMLSDGRDDDKSYEFVDGFLIQSSQYEDGKGMRPAQKFKIKNCKLVELK</sequence>
<evidence type="ECO:0000313" key="2">
    <source>
        <dbReference type="EMBL" id="EKR55179.1"/>
    </source>
</evidence>
<reference evidence="2 3" key="1">
    <citation type="submission" date="2012-10" db="EMBL/GenBank/DDBJ databases">
        <authorList>
            <person name="Harkins D.M."/>
            <person name="Durkin A.S."/>
            <person name="Brinkac L.M."/>
            <person name="Haft D.H."/>
            <person name="Selengut J.D."/>
            <person name="Sanka R."/>
            <person name="DePew J."/>
            <person name="Purushe J."/>
            <person name="Chanthongthip A."/>
            <person name="Lattana O."/>
            <person name="Phetsouvanh R."/>
            <person name="Newton P.N."/>
            <person name="Vinetz J.M."/>
            <person name="Sutton G.G."/>
            <person name="Nierman W.C."/>
            <person name="Fouts D.E."/>
        </authorList>
    </citation>
    <scope>NUCLEOTIDE SEQUENCE [LARGE SCALE GENOMIC DNA]</scope>
    <source>
        <strain evidence="2 3">UI 12758</strain>
    </source>
</reference>
<dbReference type="Gene3D" id="2.30.30.40">
    <property type="entry name" value="SH3 Domains"/>
    <property type="match status" value="1"/>
</dbReference>
<dbReference type="InterPro" id="IPR003646">
    <property type="entry name" value="SH3-like_bac-type"/>
</dbReference>
<dbReference type="Proteomes" id="UP000001340">
    <property type="component" value="Unassembled WGS sequence"/>
</dbReference>
<name>A0A0E2D565_LEPIR</name>
<feature type="domain" description="SH3b" evidence="1">
    <location>
        <begin position="37"/>
        <end position="113"/>
    </location>
</feature>
<gene>
    <name evidence="2" type="ORF">LEP1GSC105_4942</name>
</gene>
<dbReference type="EMBL" id="AHNR02000035">
    <property type="protein sequence ID" value="EKR55179.1"/>
    <property type="molecule type" value="Genomic_DNA"/>
</dbReference>
<dbReference type="RefSeq" id="WP_001245035.1">
    <property type="nucleotide sequence ID" value="NZ_AHNR02000035.1"/>
</dbReference>
<dbReference type="AlphaFoldDB" id="A0A0E2D565"/>
<dbReference type="PROSITE" id="PS51781">
    <property type="entry name" value="SH3B"/>
    <property type="match status" value="1"/>
</dbReference>
<dbReference type="Pfam" id="PF08239">
    <property type="entry name" value="SH3_3"/>
    <property type="match status" value="1"/>
</dbReference>
<evidence type="ECO:0000259" key="1">
    <source>
        <dbReference type="PROSITE" id="PS51781"/>
    </source>
</evidence>